<proteinExistence type="predicted"/>
<keyword evidence="2" id="KW-1185">Reference proteome</keyword>
<gene>
    <name evidence="1" type="ORF">vBBBak10_040</name>
</gene>
<evidence type="ECO:0000313" key="1">
    <source>
        <dbReference type="EMBL" id="AXY83298.1"/>
    </source>
</evidence>
<dbReference type="EMBL" id="MG967618">
    <property type="protein sequence ID" value="AXY83298.1"/>
    <property type="molecule type" value="Genomic_DNA"/>
</dbReference>
<sequence>MVEDGVTDFYIMLDLCERYGINPQHWNDIDHDKRVLMRAKWELDRDYRDRQAKQQSEGG</sequence>
<accession>A0A385IK66</accession>
<name>A0A385IK66_9CAUD</name>
<reference evidence="1 2" key="1">
    <citation type="submission" date="2018-02" db="EMBL/GenBank/DDBJ databases">
        <title>Genomic characterization of three novel Basilisk-like phages infecting Bacillus anthracis.</title>
        <authorList>
            <person name="Farlow J."/>
            <person name="Bolkvadze D."/>
            <person name="Leshkasheli L."/>
            <person name="Kusradze I."/>
            <person name="Kotorashvili A."/>
            <person name="Kotaria N."/>
            <person name="Balarjishvili N."/>
            <person name="Kvachadze L."/>
            <person name="Nikolich M."/>
            <person name="Kutateladze M."/>
        </authorList>
    </citation>
    <scope>NUCLEOTIDE SEQUENCE [LARGE SCALE GENOMIC DNA]</scope>
</reference>
<organism evidence="1 2">
    <name type="scientific">Bacillus phage v_B-Bak10</name>
    <dbReference type="NCBI Taxonomy" id="2094736"/>
    <lineage>
        <taxon>Viruses</taxon>
        <taxon>Duplodnaviria</taxon>
        <taxon>Heunggongvirae</taxon>
        <taxon>Uroviricota</taxon>
        <taxon>Caudoviricetes</taxon>
        <taxon>Sejongvirinae</taxon>
        <taxon>Basiliskvirus</taxon>
        <taxon>Basiliskvirus bak10</taxon>
    </lineage>
</organism>
<protein>
    <submittedName>
        <fullName evidence="1">Uncharacterized protein</fullName>
    </submittedName>
</protein>
<dbReference type="Proteomes" id="UP000262714">
    <property type="component" value="Segment"/>
</dbReference>
<evidence type="ECO:0000313" key="2">
    <source>
        <dbReference type="Proteomes" id="UP000262714"/>
    </source>
</evidence>